<sequence>MTEDELLPLTKDTPPEVRAQLVAGNRQRSAGTLLERVGIEVEDVAYDRATASIPVAGNTQPFGLFHGGAHVVIAESLASLHSYFISGRPVVGVDLNATHVRAAKDGHVHATATLNHHGRTMINHEVRMTDDEGRLLSIVRITNMVLSGRS</sequence>
<name>A0A2N6PKV5_9MICO</name>
<evidence type="ECO:0000313" key="6">
    <source>
        <dbReference type="Proteomes" id="UP000235703"/>
    </source>
</evidence>
<evidence type="ECO:0000256" key="2">
    <source>
        <dbReference type="ARBA" id="ARBA00022801"/>
    </source>
</evidence>
<dbReference type="PANTHER" id="PTHR43240:SF5">
    <property type="entry name" value="1,4-DIHYDROXY-2-NAPHTHOYL-COA THIOESTERASE 1"/>
    <property type="match status" value="1"/>
</dbReference>
<organism evidence="5 6">
    <name type="scientific">Brevibacterium luteolum</name>
    <dbReference type="NCBI Taxonomy" id="199591"/>
    <lineage>
        <taxon>Bacteria</taxon>
        <taxon>Bacillati</taxon>
        <taxon>Actinomycetota</taxon>
        <taxon>Actinomycetes</taxon>
        <taxon>Micrococcales</taxon>
        <taxon>Brevibacteriaceae</taxon>
        <taxon>Brevibacterium</taxon>
    </lineage>
</organism>
<dbReference type="AlphaFoldDB" id="A0A2N6PKV5"/>
<dbReference type="PANTHER" id="PTHR43240">
    <property type="entry name" value="1,4-DIHYDROXY-2-NAPHTHOYL-COA THIOESTERASE 1"/>
    <property type="match status" value="1"/>
</dbReference>
<dbReference type="Proteomes" id="UP000549517">
    <property type="component" value="Unassembled WGS sequence"/>
</dbReference>
<dbReference type="CDD" id="cd03443">
    <property type="entry name" value="PaaI_thioesterase"/>
    <property type="match status" value="1"/>
</dbReference>
<feature type="domain" description="Thioesterase" evidence="3">
    <location>
        <begin position="62"/>
        <end position="136"/>
    </location>
</feature>
<dbReference type="Proteomes" id="UP000235703">
    <property type="component" value="Unassembled WGS sequence"/>
</dbReference>
<dbReference type="NCBIfam" id="TIGR00369">
    <property type="entry name" value="unchar_dom_1"/>
    <property type="match status" value="1"/>
</dbReference>
<keyword evidence="2" id="KW-0378">Hydrolase</keyword>
<dbReference type="InterPro" id="IPR003736">
    <property type="entry name" value="PAAI_dom"/>
</dbReference>
<dbReference type="Pfam" id="PF03061">
    <property type="entry name" value="4HBT"/>
    <property type="match status" value="1"/>
</dbReference>
<evidence type="ECO:0000313" key="7">
    <source>
        <dbReference type="Proteomes" id="UP000549517"/>
    </source>
</evidence>
<reference evidence="4 7" key="2">
    <citation type="submission" date="2020-05" db="EMBL/GenBank/DDBJ databases">
        <title>MicrobeNet Type strains.</title>
        <authorList>
            <person name="Nicholson A.C."/>
        </authorList>
    </citation>
    <scope>NUCLEOTIDE SEQUENCE [LARGE SCALE GENOMIC DNA]</scope>
    <source>
        <strain evidence="4 7">CCUG 46604</strain>
    </source>
</reference>
<evidence type="ECO:0000256" key="1">
    <source>
        <dbReference type="ARBA" id="ARBA00008324"/>
    </source>
</evidence>
<dbReference type="EMBL" id="PNFZ01000001">
    <property type="protein sequence ID" value="PMB99313.1"/>
    <property type="molecule type" value="Genomic_DNA"/>
</dbReference>
<evidence type="ECO:0000313" key="4">
    <source>
        <dbReference type="EMBL" id="NNG79206.1"/>
    </source>
</evidence>
<protein>
    <submittedName>
        <fullName evidence="4 5">Esterase</fullName>
    </submittedName>
</protein>
<dbReference type="InterPro" id="IPR006683">
    <property type="entry name" value="Thioestr_dom"/>
</dbReference>
<dbReference type="EMBL" id="JABEMC010000004">
    <property type="protein sequence ID" value="NNG79206.1"/>
    <property type="molecule type" value="Genomic_DNA"/>
</dbReference>
<dbReference type="OrthoDB" id="9798208at2"/>
<proteinExistence type="inferred from homology"/>
<keyword evidence="6" id="KW-1185">Reference proteome</keyword>
<comment type="similarity">
    <text evidence="1">Belongs to the thioesterase PaaI family.</text>
</comment>
<reference evidence="5 6" key="1">
    <citation type="submission" date="2017-09" db="EMBL/GenBank/DDBJ databases">
        <title>Bacterial strain isolated from the female urinary microbiota.</title>
        <authorList>
            <person name="Thomas-White K."/>
            <person name="Kumar N."/>
            <person name="Forster S."/>
            <person name="Putonti C."/>
            <person name="Lawley T."/>
            <person name="Wolfe A.J."/>
        </authorList>
    </citation>
    <scope>NUCLEOTIDE SEQUENCE [LARGE SCALE GENOMIC DNA]</scope>
    <source>
        <strain evidence="5 6">UMB0680</strain>
    </source>
</reference>
<evidence type="ECO:0000259" key="3">
    <source>
        <dbReference type="Pfam" id="PF03061"/>
    </source>
</evidence>
<dbReference type="InterPro" id="IPR029069">
    <property type="entry name" value="HotDog_dom_sf"/>
</dbReference>
<dbReference type="Gene3D" id="3.10.129.10">
    <property type="entry name" value="Hotdog Thioesterase"/>
    <property type="match status" value="1"/>
</dbReference>
<gene>
    <name evidence="5" type="ORF">CJ198_01925</name>
    <name evidence="4" type="ORF">HLA91_07435</name>
</gene>
<dbReference type="RefSeq" id="WP_102160251.1">
    <property type="nucleotide sequence ID" value="NZ_BAAAKH010000009.1"/>
</dbReference>
<comment type="caution">
    <text evidence="5">The sequence shown here is derived from an EMBL/GenBank/DDBJ whole genome shotgun (WGS) entry which is preliminary data.</text>
</comment>
<evidence type="ECO:0000313" key="5">
    <source>
        <dbReference type="EMBL" id="PMB99313.1"/>
    </source>
</evidence>
<dbReference type="SUPFAM" id="SSF54637">
    <property type="entry name" value="Thioesterase/thiol ester dehydrase-isomerase"/>
    <property type="match status" value="1"/>
</dbReference>
<dbReference type="GO" id="GO:0061522">
    <property type="term" value="F:1,4-dihydroxy-2-naphthoyl-CoA thioesterase activity"/>
    <property type="evidence" value="ECO:0007669"/>
    <property type="project" value="TreeGrafter"/>
</dbReference>
<dbReference type="GO" id="GO:0005829">
    <property type="term" value="C:cytosol"/>
    <property type="evidence" value="ECO:0007669"/>
    <property type="project" value="TreeGrafter"/>
</dbReference>
<accession>A0A2N6PKV5</accession>